<gene>
    <name evidence="11" type="ORF">AB1Y20_013565</name>
</gene>
<feature type="compositionally biased region" description="Basic and acidic residues" evidence="9">
    <location>
        <begin position="512"/>
        <end position="530"/>
    </location>
</feature>
<sequence>MRRQIGWARGMAKAGWLPTTVEAVHASPAGKEAQAHCPVLVPSLHPRREEVGAAPDRAVDASARVDARVLSEGAQLALAVDGARHRQEDLLVPEAPLAPIRRHHREETRGVPPDRDERPHALRLRRAHPQVAVGGEVVVLLVRLRLPAHERQQHVGRRARRRAEERGEAGARVQHVELDAPQPAHVGEAVAVAAGPEGEGGVAEVVEAQMLRTLHGNTLTPGTRQRRAAVRGVSLGCSSRSHSGWSSAAYSWRRRASGAVSVCDAKKSSSERRSCGAGGEGRLPHAQHAEAGLPKMAPAAEALSSRPEAHQRRRAYSSHVSPQKLRQAGASSHGVALMEDGATTEAIVSPRRRSPPAAPLPRPAPESPAPRSVSVVPPSSAELLRLAFPSLRLLRRASPLAEAAPLLSRLPAAGYSCLLMLPLSLLRTAVGQPMLVELKNGETYNGHLVGCDNWMNISLKEVICTSRDGDRFWRLPEVIIRGNNIKYLRIPEEVIDMVPEEDLSAKPGGKGGKGDGKGKGKGAGKADGKGARGRGAGGRGTGRAAGRSGGRG</sequence>
<evidence type="ECO:0000256" key="8">
    <source>
        <dbReference type="ARBA" id="ARBA00023274"/>
    </source>
</evidence>
<comment type="caution">
    <text evidence="11">The sequence shown here is derived from an EMBL/GenBank/DDBJ whole genome shotgun (WGS) entry which is preliminary data.</text>
</comment>
<keyword evidence="5" id="KW-0694">RNA-binding</keyword>
<dbReference type="Pfam" id="PF01423">
    <property type="entry name" value="LSM"/>
    <property type="match status" value="1"/>
</dbReference>
<comment type="subcellular location">
    <subcellularLocation>
        <location evidence="1">Nucleus</location>
    </subcellularLocation>
</comment>
<dbReference type="SMART" id="SM00651">
    <property type="entry name" value="Sm"/>
    <property type="match status" value="1"/>
</dbReference>
<protein>
    <recommendedName>
        <fullName evidence="10">Sm domain-containing protein</fullName>
    </recommendedName>
</protein>
<dbReference type="GO" id="GO:0000398">
    <property type="term" value="P:mRNA splicing, via spliceosome"/>
    <property type="evidence" value="ECO:0007669"/>
    <property type="project" value="InterPro"/>
</dbReference>
<organism evidence="11 12">
    <name type="scientific">Prymnesium parvum</name>
    <name type="common">Toxic golden alga</name>
    <dbReference type="NCBI Taxonomy" id="97485"/>
    <lineage>
        <taxon>Eukaryota</taxon>
        <taxon>Haptista</taxon>
        <taxon>Haptophyta</taxon>
        <taxon>Prymnesiophyceae</taxon>
        <taxon>Prymnesiales</taxon>
        <taxon>Prymnesiaceae</taxon>
        <taxon>Prymnesium</taxon>
    </lineage>
</organism>
<dbReference type="GO" id="GO:0005681">
    <property type="term" value="C:spliceosomal complex"/>
    <property type="evidence" value="ECO:0007669"/>
    <property type="project" value="UniProtKB-KW"/>
</dbReference>
<evidence type="ECO:0000256" key="2">
    <source>
        <dbReference type="ARBA" id="ARBA00006850"/>
    </source>
</evidence>
<feature type="region of interest" description="Disordered" evidence="9">
    <location>
        <begin position="502"/>
        <end position="552"/>
    </location>
</feature>
<feature type="domain" description="Sm" evidence="10">
    <location>
        <begin position="421"/>
        <end position="494"/>
    </location>
</feature>
<dbReference type="SUPFAM" id="SSF50182">
    <property type="entry name" value="Sm-like ribonucleoproteins"/>
    <property type="match status" value="1"/>
</dbReference>
<comment type="similarity">
    <text evidence="2">Belongs to the snRNP Sm proteins family.</text>
</comment>
<evidence type="ECO:0000256" key="7">
    <source>
        <dbReference type="ARBA" id="ARBA00023242"/>
    </source>
</evidence>
<dbReference type="GO" id="GO:0003723">
    <property type="term" value="F:RNA binding"/>
    <property type="evidence" value="ECO:0007669"/>
    <property type="project" value="UniProtKB-KW"/>
</dbReference>
<feature type="compositionally biased region" description="Basic and acidic residues" evidence="9">
    <location>
        <begin position="264"/>
        <end position="274"/>
    </location>
</feature>
<dbReference type="CDD" id="cd01723">
    <property type="entry name" value="LSm4"/>
    <property type="match status" value="1"/>
</dbReference>
<dbReference type="FunFam" id="2.30.30.100:FF:000005">
    <property type="entry name" value="U6 snRNA-associated Sm-like protein LSm4"/>
    <property type="match status" value="1"/>
</dbReference>
<feature type="region of interest" description="Disordered" evidence="9">
    <location>
        <begin position="298"/>
        <end position="375"/>
    </location>
</feature>
<dbReference type="InterPro" id="IPR001163">
    <property type="entry name" value="Sm_dom_euk/arc"/>
</dbReference>
<evidence type="ECO:0000313" key="11">
    <source>
        <dbReference type="EMBL" id="KAL1499049.1"/>
    </source>
</evidence>
<keyword evidence="12" id="KW-1185">Reference proteome</keyword>
<dbReference type="GO" id="GO:0120115">
    <property type="term" value="C:Lsm2-8 complex"/>
    <property type="evidence" value="ECO:0007669"/>
    <property type="project" value="UniProtKB-ARBA"/>
</dbReference>
<dbReference type="EMBL" id="JBGBPQ010000026">
    <property type="protein sequence ID" value="KAL1499049.1"/>
    <property type="molecule type" value="Genomic_DNA"/>
</dbReference>
<dbReference type="PANTHER" id="PTHR23338">
    <property type="entry name" value="SMALL NUCLEAR RIBONUCLEOPROTEIN SM"/>
    <property type="match status" value="1"/>
</dbReference>
<keyword evidence="4" id="KW-0747">Spliceosome</keyword>
<keyword evidence="8" id="KW-0687">Ribonucleoprotein</keyword>
<evidence type="ECO:0000256" key="6">
    <source>
        <dbReference type="ARBA" id="ARBA00023187"/>
    </source>
</evidence>
<evidence type="ECO:0000256" key="1">
    <source>
        <dbReference type="ARBA" id="ARBA00004123"/>
    </source>
</evidence>
<feature type="compositionally biased region" description="Pro residues" evidence="9">
    <location>
        <begin position="356"/>
        <end position="368"/>
    </location>
</feature>
<evidence type="ECO:0000313" key="12">
    <source>
        <dbReference type="Proteomes" id="UP001515480"/>
    </source>
</evidence>
<dbReference type="InterPro" id="IPR034101">
    <property type="entry name" value="Lsm4"/>
</dbReference>
<keyword evidence="7" id="KW-0539">Nucleus</keyword>
<evidence type="ECO:0000256" key="3">
    <source>
        <dbReference type="ARBA" id="ARBA00022664"/>
    </source>
</evidence>
<evidence type="ECO:0000256" key="5">
    <source>
        <dbReference type="ARBA" id="ARBA00022884"/>
    </source>
</evidence>
<dbReference type="InterPro" id="IPR010920">
    <property type="entry name" value="LSM_dom_sf"/>
</dbReference>
<dbReference type="Proteomes" id="UP001515480">
    <property type="component" value="Unassembled WGS sequence"/>
</dbReference>
<evidence type="ECO:0000256" key="4">
    <source>
        <dbReference type="ARBA" id="ARBA00022728"/>
    </source>
</evidence>
<dbReference type="GO" id="GO:0000956">
    <property type="term" value="P:nuclear-transcribed mRNA catabolic process"/>
    <property type="evidence" value="ECO:0007669"/>
    <property type="project" value="InterPro"/>
</dbReference>
<keyword evidence="6" id="KW-0508">mRNA splicing</keyword>
<dbReference type="AlphaFoldDB" id="A0AB34II40"/>
<dbReference type="PROSITE" id="PS52002">
    <property type="entry name" value="SM"/>
    <property type="match status" value="1"/>
</dbReference>
<feature type="compositionally biased region" description="Gly residues" evidence="9">
    <location>
        <begin position="533"/>
        <end position="552"/>
    </location>
</feature>
<reference evidence="11 12" key="1">
    <citation type="journal article" date="2024" name="Science">
        <title>Giant polyketide synthase enzymes in the biosynthesis of giant marine polyether toxins.</title>
        <authorList>
            <person name="Fallon T.R."/>
            <person name="Shende V.V."/>
            <person name="Wierzbicki I.H."/>
            <person name="Pendleton A.L."/>
            <person name="Watervoot N.F."/>
            <person name="Auber R.P."/>
            <person name="Gonzalez D.J."/>
            <person name="Wisecaver J.H."/>
            <person name="Moore B.S."/>
        </authorList>
    </citation>
    <scope>NUCLEOTIDE SEQUENCE [LARGE SCALE GENOMIC DNA]</scope>
    <source>
        <strain evidence="11 12">12B1</strain>
    </source>
</reference>
<evidence type="ECO:0000256" key="9">
    <source>
        <dbReference type="SAM" id="MobiDB-lite"/>
    </source>
</evidence>
<feature type="region of interest" description="Disordered" evidence="9">
    <location>
        <begin position="261"/>
        <end position="284"/>
    </location>
</feature>
<accession>A0AB34II40</accession>
<proteinExistence type="inferred from homology"/>
<keyword evidence="3" id="KW-0507">mRNA processing</keyword>
<dbReference type="InterPro" id="IPR047575">
    <property type="entry name" value="Sm"/>
</dbReference>
<evidence type="ECO:0000259" key="10">
    <source>
        <dbReference type="PROSITE" id="PS52002"/>
    </source>
</evidence>
<dbReference type="InterPro" id="IPR027141">
    <property type="entry name" value="LSm4/Sm_D1/D3"/>
</dbReference>
<name>A0AB34II40_PRYPA</name>
<dbReference type="Gene3D" id="2.30.30.100">
    <property type="match status" value="1"/>
</dbReference>